<keyword evidence="5" id="KW-0963">Cytoplasm</keyword>
<dbReference type="InterPro" id="IPR036621">
    <property type="entry name" value="Anticodon-bd_dom_sf"/>
</dbReference>
<dbReference type="Gene3D" id="3.30.930.10">
    <property type="entry name" value="Bira Bifunctional Protein, Domain 2"/>
    <property type="match status" value="1"/>
</dbReference>
<dbReference type="GO" id="GO:0005737">
    <property type="term" value="C:cytoplasm"/>
    <property type="evidence" value="ECO:0007669"/>
    <property type="project" value="UniProtKB-SubCell"/>
</dbReference>
<organism evidence="8 9">
    <name type="scientific">candidate division WWE3 bacterium</name>
    <dbReference type="NCBI Taxonomy" id="2053526"/>
    <lineage>
        <taxon>Bacteria</taxon>
        <taxon>Katanobacteria</taxon>
    </lineage>
</organism>
<dbReference type="Proteomes" id="UP000701698">
    <property type="component" value="Unassembled WGS sequence"/>
</dbReference>
<comment type="subcellular location">
    <subcellularLocation>
        <location evidence="5">Cytoplasm</location>
    </subcellularLocation>
</comment>
<sequence length="439" mass="49921">MSKSNVLSNQPYRGTQDFFPEEMRIRRFIFDTWRSVCEAFGYEEYQTPLLEEANLYRAKSGDEVGGKELFTLTDLKGRELAIRPEMTPSVTRMVSRKINELPKPVRLFNISNFMRQERPQRGRNREFWQLNFDVFGTDAVSADLEILLMAISIMQRLGAPEGSFKVYLNSRKLLNAFVDRILGSDSDQKSDFVRILDKYEKMDPAEFEKTMTESFALESASIHEISQWMSGNFEASQSWLNDQAGYQEVTQLLSMLKELGYEQIAEFRAGLVRGFDYYDGMIFEVFDTNPENSRSLFGGGRYNGLASLFGVNNFPAVGCAPGDETLALFIKTWNIEIGMAETTVLYIPQLTESVSEALTSARVLRSKGLSVVSGLEKETISQALSTANKRNYRWVLLIGEDEIVNKVYTIKNLETGEQQECPSLEDVFEMIQSSSEASE</sequence>
<dbReference type="PANTHER" id="PTHR43707">
    <property type="entry name" value="HISTIDYL-TRNA SYNTHETASE"/>
    <property type="match status" value="1"/>
</dbReference>
<feature type="domain" description="Aminoacyl-transfer RNA synthetases class-II family profile" evidence="7">
    <location>
        <begin position="13"/>
        <end position="265"/>
    </location>
</feature>
<dbReference type="Gene3D" id="3.40.50.800">
    <property type="entry name" value="Anticodon-binding domain"/>
    <property type="match status" value="1"/>
</dbReference>
<evidence type="ECO:0000256" key="3">
    <source>
        <dbReference type="ARBA" id="ARBA00023146"/>
    </source>
</evidence>
<dbReference type="PANTHER" id="PTHR43707:SF1">
    <property type="entry name" value="HISTIDINE--TRNA LIGASE, MITOCHONDRIAL-RELATED"/>
    <property type="match status" value="1"/>
</dbReference>
<dbReference type="InterPro" id="IPR006195">
    <property type="entry name" value="aa-tRNA-synth_II"/>
</dbReference>
<dbReference type="PROSITE" id="PS50862">
    <property type="entry name" value="AA_TRNA_LIGASE_II"/>
    <property type="match status" value="1"/>
</dbReference>
<dbReference type="InterPro" id="IPR004516">
    <property type="entry name" value="HisRS/HisZ"/>
</dbReference>
<reference evidence="8" key="1">
    <citation type="submission" date="2020-04" db="EMBL/GenBank/DDBJ databases">
        <authorList>
            <person name="Zhang T."/>
        </authorList>
    </citation>
    <scope>NUCLEOTIDE SEQUENCE</scope>
    <source>
        <strain evidence="8">HKST-UBA01</strain>
    </source>
</reference>
<gene>
    <name evidence="5" type="primary">hisS</name>
    <name evidence="8" type="ORF">KC571_01500</name>
</gene>
<evidence type="ECO:0000256" key="4">
    <source>
        <dbReference type="ARBA" id="ARBA00047639"/>
    </source>
</evidence>
<protein>
    <recommendedName>
        <fullName evidence="5">Histidine--tRNA ligase</fullName>
        <ecNumber evidence="5">6.1.1.21</ecNumber>
    </recommendedName>
    <alternativeName>
        <fullName evidence="5">Histidyl-tRNA synthetase</fullName>
        <shortName evidence="5">HisRS</shortName>
    </alternativeName>
</protein>
<feature type="binding site" evidence="6">
    <location>
        <position position="273"/>
    </location>
    <ligand>
        <name>L-histidine</name>
        <dbReference type="ChEBI" id="CHEBI:57595"/>
    </ligand>
</feature>
<dbReference type="InterPro" id="IPR041715">
    <property type="entry name" value="HisRS-like_core"/>
</dbReference>
<comment type="catalytic activity">
    <reaction evidence="4 5">
        <text>tRNA(His) + L-histidine + ATP = L-histidyl-tRNA(His) + AMP + diphosphate + H(+)</text>
        <dbReference type="Rhea" id="RHEA:17313"/>
        <dbReference type="Rhea" id="RHEA-COMP:9665"/>
        <dbReference type="Rhea" id="RHEA-COMP:9689"/>
        <dbReference type="ChEBI" id="CHEBI:15378"/>
        <dbReference type="ChEBI" id="CHEBI:30616"/>
        <dbReference type="ChEBI" id="CHEBI:33019"/>
        <dbReference type="ChEBI" id="CHEBI:57595"/>
        <dbReference type="ChEBI" id="CHEBI:78442"/>
        <dbReference type="ChEBI" id="CHEBI:78527"/>
        <dbReference type="ChEBI" id="CHEBI:456215"/>
        <dbReference type="EC" id="6.1.1.21"/>
    </reaction>
</comment>
<keyword evidence="3 5" id="KW-0030">Aminoacyl-tRNA synthetase</keyword>
<keyword evidence="5" id="KW-0067">ATP-binding</keyword>
<evidence type="ECO:0000313" key="9">
    <source>
        <dbReference type="Proteomes" id="UP000701698"/>
    </source>
</evidence>
<dbReference type="GO" id="GO:0006427">
    <property type="term" value="P:histidyl-tRNA aminoacylation"/>
    <property type="evidence" value="ECO:0007669"/>
    <property type="project" value="UniProtKB-UniRule"/>
</dbReference>
<dbReference type="SUPFAM" id="SSF52954">
    <property type="entry name" value="Class II aaRS ABD-related"/>
    <property type="match status" value="1"/>
</dbReference>
<feature type="binding site" evidence="6">
    <location>
        <position position="133"/>
    </location>
    <ligand>
        <name>L-histidine</name>
        <dbReference type="ChEBI" id="CHEBI:57595"/>
    </ligand>
</feature>
<dbReference type="GO" id="GO:0004821">
    <property type="term" value="F:histidine-tRNA ligase activity"/>
    <property type="evidence" value="ECO:0007669"/>
    <property type="project" value="UniProtKB-UniRule"/>
</dbReference>
<evidence type="ECO:0000256" key="5">
    <source>
        <dbReference type="HAMAP-Rule" id="MF_00127"/>
    </source>
</evidence>
<keyword evidence="5 8" id="KW-0436">Ligase</keyword>
<evidence type="ECO:0000256" key="6">
    <source>
        <dbReference type="PIRSR" id="PIRSR001549-1"/>
    </source>
</evidence>
<name>A0A955LGU6_UNCKA</name>
<keyword evidence="2 5" id="KW-0547">Nucleotide-binding</keyword>
<dbReference type="CDD" id="cd00773">
    <property type="entry name" value="HisRS-like_core"/>
    <property type="match status" value="1"/>
</dbReference>
<dbReference type="Pfam" id="PF13393">
    <property type="entry name" value="tRNA-synt_His"/>
    <property type="match status" value="1"/>
</dbReference>
<feature type="binding site" evidence="6">
    <location>
        <begin position="277"/>
        <end position="278"/>
    </location>
    <ligand>
        <name>L-histidine</name>
        <dbReference type="ChEBI" id="CHEBI:57595"/>
    </ligand>
</feature>
<reference evidence="8" key="2">
    <citation type="journal article" date="2021" name="Microbiome">
        <title>Successional dynamics and alternative stable states in a saline activated sludge microbial community over 9 years.</title>
        <authorList>
            <person name="Wang Y."/>
            <person name="Ye J."/>
            <person name="Ju F."/>
            <person name="Liu L."/>
            <person name="Boyd J.A."/>
            <person name="Deng Y."/>
            <person name="Parks D.H."/>
            <person name="Jiang X."/>
            <person name="Yin X."/>
            <person name="Woodcroft B.J."/>
            <person name="Tyson G.W."/>
            <person name="Hugenholtz P."/>
            <person name="Polz M.F."/>
            <person name="Zhang T."/>
        </authorList>
    </citation>
    <scope>NUCLEOTIDE SEQUENCE</scope>
    <source>
        <strain evidence="8">HKST-UBA01</strain>
    </source>
</reference>
<dbReference type="AlphaFoldDB" id="A0A955LGU6"/>
<dbReference type="PIRSF" id="PIRSF001549">
    <property type="entry name" value="His-tRNA_synth"/>
    <property type="match status" value="1"/>
</dbReference>
<comment type="similarity">
    <text evidence="1 5">Belongs to the class-II aminoacyl-tRNA synthetase family.</text>
</comment>
<dbReference type="HAMAP" id="MF_00127">
    <property type="entry name" value="His_tRNA_synth"/>
    <property type="match status" value="1"/>
</dbReference>
<dbReference type="Pfam" id="PF03129">
    <property type="entry name" value="HGTP_anticodon"/>
    <property type="match status" value="1"/>
</dbReference>
<evidence type="ECO:0000259" key="7">
    <source>
        <dbReference type="PROSITE" id="PS50862"/>
    </source>
</evidence>
<feature type="binding site" evidence="6">
    <location>
        <position position="115"/>
    </location>
    <ligand>
        <name>L-histidine</name>
        <dbReference type="ChEBI" id="CHEBI:57595"/>
    </ligand>
</feature>
<dbReference type="SUPFAM" id="SSF55681">
    <property type="entry name" value="Class II aaRS and biotin synthetases"/>
    <property type="match status" value="1"/>
</dbReference>
<dbReference type="NCBIfam" id="TIGR00442">
    <property type="entry name" value="hisS"/>
    <property type="match status" value="1"/>
</dbReference>
<comment type="caution">
    <text evidence="8">The sequence shown here is derived from an EMBL/GenBank/DDBJ whole genome shotgun (WGS) entry which is preliminary data.</text>
</comment>
<dbReference type="EMBL" id="JAGQKX010000025">
    <property type="protein sequence ID" value="MCA9390052.1"/>
    <property type="molecule type" value="Genomic_DNA"/>
</dbReference>
<evidence type="ECO:0000313" key="8">
    <source>
        <dbReference type="EMBL" id="MCA9390052.1"/>
    </source>
</evidence>
<proteinExistence type="inferred from homology"/>
<dbReference type="EC" id="6.1.1.21" evidence="5"/>
<feature type="binding site" evidence="6">
    <location>
        <begin position="85"/>
        <end position="87"/>
    </location>
    <ligand>
        <name>L-histidine</name>
        <dbReference type="ChEBI" id="CHEBI:57595"/>
    </ligand>
</feature>
<dbReference type="InterPro" id="IPR004154">
    <property type="entry name" value="Anticodon-bd"/>
</dbReference>
<evidence type="ECO:0000256" key="1">
    <source>
        <dbReference type="ARBA" id="ARBA00008226"/>
    </source>
</evidence>
<comment type="subunit">
    <text evidence="5">Homodimer.</text>
</comment>
<keyword evidence="5" id="KW-0648">Protein biosynthesis</keyword>
<feature type="binding site" evidence="6">
    <location>
        <position position="129"/>
    </location>
    <ligand>
        <name>L-histidine</name>
        <dbReference type="ChEBI" id="CHEBI:57595"/>
    </ligand>
</feature>
<dbReference type="GO" id="GO:0005524">
    <property type="term" value="F:ATP binding"/>
    <property type="evidence" value="ECO:0007669"/>
    <property type="project" value="UniProtKB-UniRule"/>
</dbReference>
<evidence type="ECO:0000256" key="2">
    <source>
        <dbReference type="ARBA" id="ARBA00022741"/>
    </source>
</evidence>
<accession>A0A955LGU6</accession>
<dbReference type="InterPro" id="IPR015807">
    <property type="entry name" value="His-tRNA-ligase"/>
</dbReference>
<dbReference type="InterPro" id="IPR045864">
    <property type="entry name" value="aa-tRNA-synth_II/BPL/LPL"/>
</dbReference>